<dbReference type="PANTHER" id="PTHR21377">
    <property type="entry name" value="PROTEIN FAM210B, MITOCHONDRIAL"/>
    <property type="match status" value="1"/>
</dbReference>
<feature type="transmembrane region" description="Helical" evidence="2">
    <location>
        <begin position="86"/>
        <end position="106"/>
    </location>
</feature>
<dbReference type="AlphaFoldDB" id="A0A177WRU5"/>
<dbReference type="GO" id="GO:0005739">
    <property type="term" value="C:mitochondrion"/>
    <property type="evidence" value="ECO:0007669"/>
    <property type="project" value="TreeGrafter"/>
</dbReference>
<organism evidence="4 5">
    <name type="scientific">Batrachochytrium dendrobatidis (strain JEL423)</name>
    <dbReference type="NCBI Taxonomy" id="403673"/>
    <lineage>
        <taxon>Eukaryota</taxon>
        <taxon>Fungi</taxon>
        <taxon>Fungi incertae sedis</taxon>
        <taxon>Chytridiomycota</taxon>
        <taxon>Chytridiomycota incertae sedis</taxon>
        <taxon>Chytridiomycetes</taxon>
        <taxon>Rhizophydiales</taxon>
        <taxon>Rhizophydiales incertae sedis</taxon>
        <taxon>Batrachochytrium</taxon>
    </lineage>
</organism>
<accession>A0A177WRU5</accession>
<evidence type="ECO:0000313" key="5">
    <source>
        <dbReference type="Proteomes" id="UP000077115"/>
    </source>
</evidence>
<dbReference type="InterPro" id="IPR009688">
    <property type="entry name" value="FAM210A/B-like_dom"/>
</dbReference>
<protein>
    <recommendedName>
        <fullName evidence="3">DUF1279 domain-containing protein</fullName>
    </recommendedName>
</protein>
<keyword evidence="2" id="KW-0472">Membrane</keyword>
<dbReference type="InterPro" id="IPR045866">
    <property type="entry name" value="FAM210A/B-like"/>
</dbReference>
<reference evidence="4 5" key="2">
    <citation type="submission" date="2016-05" db="EMBL/GenBank/DDBJ databases">
        <title>Lineage-specific infection strategies underlie the spectrum of fungal disease in amphibians.</title>
        <authorList>
            <person name="Cuomo C.A."/>
            <person name="Farrer R.A."/>
            <person name="James T."/>
            <person name="Longcore J."/>
            <person name="Birren B."/>
        </authorList>
    </citation>
    <scope>NUCLEOTIDE SEQUENCE [LARGE SCALE GENOMIC DNA]</scope>
    <source>
        <strain evidence="4 5">JEL423</strain>
    </source>
</reference>
<feature type="transmembrane region" description="Helical" evidence="2">
    <location>
        <begin position="43"/>
        <end position="66"/>
    </location>
</feature>
<evidence type="ECO:0000313" key="4">
    <source>
        <dbReference type="EMBL" id="OAJ42848.1"/>
    </source>
</evidence>
<evidence type="ECO:0000256" key="1">
    <source>
        <dbReference type="SAM" id="MobiDB-lite"/>
    </source>
</evidence>
<evidence type="ECO:0000259" key="3">
    <source>
        <dbReference type="Pfam" id="PF06916"/>
    </source>
</evidence>
<feature type="domain" description="DUF1279" evidence="3">
    <location>
        <begin position="35"/>
        <end position="120"/>
    </location>
</feature>
<dbReference type="VEuPathDB" id="FungiDB:BDEG_26251"/>
<feature type="region of interest" description="Disordered" evidence="1">
    <location>
        <begin position="146"/>
        <end position="194"/>
    </location>
</feature>
<name>A0A177WRU5_BATDL</name>
<sequence length="194" mass="21019">MAATQSRVNSFNGDTTSFPSLHHLLRQIMAGLLGQIKEYATKYGAAFVVMTQLLGWITYFGIYLALVTAKIDIAGLLASWNMGKDMVALAKTGGIATLAFALNRLLMPVRLSLCVLLMPLVAAPLNKFLDPCVAWLGFGKKTEDTPADTITDEDHTDQVDSEDSDSDTTAPVAPMIWNVDESTPVGANKARKRK</sequence>
<dbReference type="Pfam" id="PF06916">
    <property type="entry name" value="FAM210A-B_dom"/>
    <property type="match status" value="1"/>
</dbReference>
<dbReference type="Proteomes" id="UP000077115">
    <property type="component" value="Unassembled WGS sequence"/>
</dbReference>
<dbReference type="EMBL" id="DS022308">
    <property type="protein sequence ID" value="OAJ42848.1"/>
    <property type="molecule type" value="Genomic_DNA"/>
</dbReference>
<evidence type="ECO:0000256" key="2">
    <source>
        <dbReference type="SAM" id="Phobius"/>
    </source>
</evidence>
<reference evidence="4 5" key="1">
    <citation type="submission" date="2006-10" db="EMBL/GenBank/DDBJ databases">
        <title>The Genome Sequence of Batrachochytrium dendrobatidis JEL423.</title>
        <authorList>
            <consortium name="The Broad Institute Genome Sequencing Platform"/>
            <person name="Birren B."/>
            <person name="Lander E."/>
            <person name="Galagan J."/>
            <person name="Cuomo C."/>
            <person name="Devon K."/>
            <person name="Jaffe D."/>
            <person name="Butler J."/>
            <person name="Alvarez P."/>
            <person name="Gnerre S."/>
            <person name="Grabherr M."/>
            <person name="Kleber M."/>
            <person name="Mauceli E."/>
            <person name="Brockman W."/>
            <person name="Young S."/>
            <person name="LaButti K."/>
            <person name="Sykes S."/>
            <person name="DeCaprio D."/>
            <person name="Crawford M."/>
            <person name="Koehrsen M."/>
            <person name="Engels R."/>
            <person name="Montgomery P."/>
            <person name="Pearson M."/>
            <person name="Howarth C."/>
            <person name="Larson L."/>
            <person name="White J."/>
            <person name="O'Leary S."/>
            <person name="Kodira C."/>
            <person name="Zeng Q."/>
            <person name="Yandava C."/>
            <person name="Alvarado L."/>
            <person name="Longcore J."/>
            <person name="James T."/>
        </authorList>
    </citation>
    <scope>NUCLEOTIDE SEQUENCE [LARGE SCALE GENOMIC DNA]</scope>
    <source>
        <strain evidence="4 5">JEL423</strain>
    </source>
</reference>
<dbReference type="OrthoDB" id="426386at2759"/>
<keyword evidence="2" id="KW-0812">Transmembrane</keyword>
<dbReference type="PANTHER" id="PTHR21377:SF0">
    <property type="entry name" value="PROTEIN FAM210B, MITOCHONDRIAL"/>
    <property type="match status" value="1"/>
</dbReference>
<keyword evidence="2" id="KW-1133">Transmembrane helix</keyword>
<gene>
    <name evidence="4" type="ORF">BDEG_26251</name>
</gene>
<proteinExistence type="predicted"/>